<evidence type="ECO:0000313" key="3">
    <source>
        <dbReference type="Proteomes" id="UP000824633"/>
    </source>
</evidence>
<dbReference type="PROSITE" id="PS51186">
    <property type="entry name" value="GNAT"/>
    <property type="match status" value="1"/>
</dbReference>
<dbReference type="EMBL" id="AP024849">
    <property type="protein sequence ID" value="BCZ47747.1"/>
    <property type="molecule type" value="Genomic_DNA"/>
</dbReference>
<reference evidence="3" key="1">
    <citation type="submission" date="2021-07" db="EMBL/GenBank/DDBJ databases">
        <title>Complete genome sequencing of a Clostridium isolate.</title>
        <authorList>
            <person name="Ueki A."/>
            <person name="Tonouchi A."/>
        </authorList>
    </citation>
    <scope>NUCLEOTIDE SEQUENCE [LARGE SCALE GENOMIC DNA]</scope>
    <source>
        <strain evidence="3">C5S11</strain>
    </source>
</reference>
<dbReference type="Pfam" id="PF13508">
    <property type="entry name" value="Acetyltransf_7"/>
    <property type="match status" value="1"/>
</dbReference>
<dbReference type="SUPFAM" id="SSF55729">
    <property type="entry name" value="Acyl-CoA N-acyltransferases (Nat)"/>
    <property type="match status" value="1"/>
</dbReference>
<dbReference type="RefSeq" id="WP_224034066.1">
    <property type="nucleotide sequence ID" value="NZ_AP024849.1"/>
</dbReference>
<accession>A0ABN6J4P5</accession>
<feature type="domain" description="N-acetyltransferase" evidence="1">
    <location>
        <begin position="1"/>
        <end position="147"/>
    </location>
</feature>
<evidence type="ECO:0000313" key="2">
    <source>
        <dbReference type="EMBL" id="BCZ47747.1"/>
    </source>
</evidence>
<sequence>MFTIEQIKSNKKEYLPLLLLADPCEEMIDLYLDKGEMYVLNDENKILCEAVVIEISNTECELKNIATTEEHQMKGYAKRIIDHISNIYKKNYKEMFVGTTSAAVPFYNKLGFQYSHTVKNFFVDNYPKSIFEGNAQCADMLYLKKDL</sequence>
<gene>
    <name evidence="2" type="ORF">psyc5s11_38140</name>
</gene>
<dbReference type="Gene3D" id="3.40.630.30">
    <property type="match status" value="1"/>
</dbReference>
<dbReference type="CDD" id="cd04301">
    <property type="entry name" value="NAT_SF"/>
    <property type="match status" value="1"/>
</dbReference>
<protein>
    <submittedName>
        <fullName evidence="2">N-acetyltransferase</fullName>
    </submittedName>
</protein>
<proteinExistence type="predicted"/>
<evidence type="ECO:0000259" key="1">
    <source>
        <dbReference type="PROSITE" id="PS51186"/>
    </source>
</evidence>
<organism evidence="2 3">
    <name type="scientific">Clostridium gelidum</name>
    <dbReference type="NCBI Taxonomy" id="704125"/>
    <lineage>
        <taxon>Bacteria</taxon>
        <taxon>Bacillati</taxon>
        <taxon>Bacillota</taxon>
        <taxon>Clostridia</taxon>
        <taxon>Eubacteriales</taxon>
        <taxon>Clostridiaceae</taxon>
        <taxon>Clostridium</taxon>
    </lineage>
</organism>
<keyword evidence="3" id="KW-1185">Reference proteome</keyword>
<dbReference type="Proteomes" id="UP000824633">
    <property type="component" value="Chromosome"/>
</dbReference>
<name>A0ABN6J4P5_9CLOT</name>
<dbReference type="InterPro" id="IPR000182">
    <property type="entry name" value="GNAT_dom"/>
</dbReference>
<dbReference type="InterPro" id="IPR016181">
    <property type="entry name" value="Acyl_CoA_acyltransferase"/>
</dbReference>